<keyword evidence="4 6" id="KW-1133">Transmembrane helix</keyword>
<evidence type="ECO:0000313" key="8">
    <source>
        <dbReference type="Proteomes" id="UP000193411"/>
    </source>
</evidence>
<comment type="caution">
    <text evidence="7">The sequence shown here is derived from an EMBL/GenBank/DDBJ whole genome shotgun (WGS) entry which is preliminary data.</text>
</comment>
<dbReference type="InterPro" id="IPR019334">
    <property type="entry name" value="TMEM170A/B/YPR153W-like"/>
</dbReference>
<accession>A0A1Y2HWE2</accession>
<evidence type="ECO:0000256" key="4">
    <source>
        <dbReference type="ARBA" id="ARBA00022989"/>
    </source>
</evidence>
<evidence type="ECO:0000256" key="3">
    <source>
        <dbReference type="ARBA" id="ARBA00022692"/>
    </source>
</evidence>
<feature type="transmembrane region" description="Helical" evidence="6">
    <location>
        <begin position="64"/>
        <end position="95"/>
    </location>
</feature>
<dbReference type="AlphaFoldDB" id="A0A1Y2HWE2"/>
<dbReference type="GO" id="GO:0016020">
    <property type="term" value="C:membrane"/>
    <property type="evidence" value="ECO:0007669"/>
    <property type="project" value="UniProtKB-SubCell"/>
</dbReference>
<dbReference type="OrthoDB" id="2131401at2759"/>
<evidence type="ECO:0000313" key="7">
    <source>
        <dbReference type="EMBL" id="ORZ38916.1"/>
    </source>
</evidence>
<comment type="similarity">
    <text evidence="2">Belongs to the TMEM170 family.</text>
</comment>
<comment type="subcellular location">
    <subcellularLocation>
        <location evidence="1">Membrane</location>
        <topology evidence="1">Multi-pass membrane protein</topology>
    </subcellularLocation>
</comment>
<dbReference type="STRING" id="765915.A0A1Y2HWE2"/>
<feature type="non-terminal residue" evidence="7">
    <location>
        <position position="1"/>
    </location>
</feature>
<reference evidence="7 8" key="1">
    <citation type="submission" date="2016-07" db="EMBL/GenBank/DDBJ databases">
        <title>Pervasive Adenine N6-methylation of Active Genes in Fungi.</title>
        <authorList>
            <consortium name="DOE Joint Genome Institute"/>
            <person name="Mondo S.J."/>
            <person name="Dannebaum R.O."/>
            <person name="Kuo R.C."/>
            <person name="Labutti K."/>
            <person name="Haridas S."/>
            <person name="Kuo A."/>
            <person name="Salamov A."/>
            <person name="Ahrendt S.R."/>
            <person name="Lipzen A."/>
            <person name="Sullivan W."/>
            <person name="Andreopoulos W.B."/>
            <person name="Clum A."/>
            <person name="Lindquist E."/>
            <person name="Daum C."/>
            <person name="Ramamoorthy G.K."/>
            <person name="Gryganskyi A."/>
            <person name="Culley D."/>
            <person name="Magnuson J.K."/>
            <person name="James T.Y."/>
            <person name="O'Malley M.A."/>
            <person name="Stajich J.E."/>
            <person name="Spatafora J.W."/>
            <person name="Visel A."/>
            <person name="Grigoriev I.V."/>
        </authorList>
    </citation>
    <scope>NUCLEOTIDE SEQUENCE [LARGE SCALE GENOMIC DNA]</scope>
    <source>
        <strain evidence="7 8">PL171</strain>
    </source>
</reference>
<evidence type="ECO:0008006" key="9">
    <source>
        <dbReference type="Google" id="ProtNLM"/>
    </source>
</evidence>
<evidence type="ECO:0000256" key="5">
    <source>
        <dbReference type="ARBA" id="ARBA00023136"/>
    </source>
</evidence>
<gene>
    <name evidence="7" type="ORF">BCR44DRAFT_1383611</name>
</gene>
<feature type="transmembrane region" description="Helical" evidence="6">
    <location>
        <begin position="107"/>
        <end position="126"/>
    </location>
</feature>
<evidence type="ECO:0000256" key="6">
    <source>
        <dbReference type="SAM" id="Phobius"/>
    </source>
</evidence>
<evidence type="ECO:0000256" key="1">
    <source>
        <dbReference type="ARBA" id="ARBA00004141"/>
    </source>
</evidence>
<name>A0A1Y2HWE2_9FUNG</name>
<keyword evidence="3 6" id="KW-0812">Transmembrane</keyword>
<protein>
    <recommendedName>
        <fullName evidence="9">Integral membrane protein</fullName>
    </recommendedName>
</protein>
<dbReference type="PANTHER" id="PTHR22779">
    <property type="entry name" value="SD17342P"/>
    <property type="match status" value="1"/>
</dbReference>
<keyword evidence="8" id="KW-1185">Reference proteome</keyword>
<sequence length="130" mass="14502">PEGYVPPTWPSLYNPLLPTEAEFLYFASDIVWFTTTWSLIFFSAVYGVAALWGYFVLVRRRPKLAWILPLVFALVAGLVALLSGVVFGLVLGAVYNAGQFPMSTWTPLMWALMQVLITLIGAYSPMSTYL</sequence>
<dbReference type="Proteomes" id="UP000193411">
    <property type="component" value="Unassembled WGS sequence"/>
</dbReference>
<dbReference type="PANTHER" id="PTHR22779:SF6">
    <property type="entry name" value="SD17342P"/>
    <property type="match status" value="1"/>
</dbReference>
<organism evidence="7 8">
    <name type="scientific">Catenaria anguillulae PL171</name>
    <dbReference type="NCBI Taxonomy" id="765915"/>
    <lineage>
        <taxon>Eukaryota</taxon>
        <taxon>Fungi</taxon>
        <taxon>Fungi incertae sedis</taxon>
        <taxon>Blastocladiomycota</taxon>
        <taxon>Blastocladiomycetes</taxon>
        <taxon>Blastocladiales</taxon>
        <taxon>Catenariaceae</taxon>
        <taxon>Catenaria</taxon>
    </lineage>
</organism>
<keyword evidence="5 6" id="KW-0472">Membrane</keyword>
<dbReference type="Pfam" id="PF10190">
    <property type="entry name" value="Tmemb_170"/>
    <property type="match status" value="1"/>
</dbReference>
<proteinExistence type="inferred from homology"/>
<feature type="transmembrane region" description="Helical" evidence="6">
    <location>
        <begin position="30"/>
        <end position="57"/>
    </location>
</feature>
<feature type="non-terminal residue" evidence="7">
    <location>
        <position position="130"/>
    </location>
</feature>
<evidence type="ECO:0000256" key="2">
    <source>
        <dbReference type="ARBA" id="ARBA00006325"/>
    </source>
</evidence>
<dbReference type="EMBL" id="MCFL01000007">
    <property type="protein sequence ID" value="ORZ38916.1"/>
    <property type="molecule type" value="Genomic_DNA"/>
</dbReference>